<evidence type="ECO:0000256" key="1">
    <source>
        <dbReference type="ARBA" id="ARBA00003408"/>
    </source>
</evidence>
<keyword evidence="6" id="KW-0050">Antiport</keyword>
<feature type="transmembrane region" description="Helical" evidence="13">
    <location>
        <begin position="244"/>
        <end position="266"/>
    </location>
</feature>
<evidence type="ECO:0000256" key="3">
    <source>
        <dbReference type="ARBA" id="ARBA00010199"/>
    </source>
</evidence>
<protein>
    <recommendedName>
        <fullName evidence="4">Probable multidrug resistance protein NorM</fullName>
    </recommendedName>
    <alternativeName>
        <fullName evidence="12">Multidrug-efflux transporter</fullName>
    </alternativeName>
</protein>
<keyword evidence="11 13" id="KW-0472">Membrane</keyword>
<dbReference type="AlphaFoldDB" id="A0A1T5AY33"/>
<keyword evidence="5" id="KW-0813">Transport</keyword>
<feature type="transmembrane region" description="Helical" evidence="13">
    <location>
        <begin position="196"/>
        <end position="215"/>
    </location>
</feature>
<keyword evidence="8 13" id="KW-0812">Transmembrane</keyword>
<evidence type="ECO:0000256" key="2">
    <source>
        <dbReference type="ARBA" id="ARBA00004651"/>
    </source>
</evidence>
<feature type="transmembrane region" description="Helical" evidence="13">
    <location>
        <begin position="133"/>
        <end position="159"/>
    </location>
</feature>
<organism evidence="14 15">
    <name type="scientific">Acetoanaerobium noterae</name>
    <dbReference type="NCBI Taxonomy" id="745369"/>
    <lineage>
        <taxon>Bacteria</taxon>
        <taxon>Bacillati</taxon>
        <taxon>Bacillota</taxon>
        <taxon>Clostridia</taxon>
        <taxon>Peptostreptococcales</taxon>
        <taxon>Filifactoraceae</taxon>
        <taxon>Acetoanaerobium</taxon>
    </lineage>
</organism>
<evidence type="ECO:0000256" key="7">
    <source>
        <dbReference type="ARBA" id="ARBA00022475"/>
    </source>
</evidence>
<evidence type="ECO:0000256" key="12">
    <source>
        <dbReference type="ARBA" id="ARBA00031636"/>
    </source>
</evidence>
<comment type="function">
    <text evidence="1">Multidrug efflux pump.</text>
</comment>
<evidence type="ECO:0000256" key="13">
    <source>
        <dbReference type="SAM" id="Phobius"/>
    </source>
</evidence>
<evidence type="ECO:0000256" key="10">
    <source>
        <dbReference type="ARBA" id="ARBA00023065"/>
    </source>
</evidence>
<comment type="subcellular location">
    <subcellularLocation>
        <location evidence="2">Cell membrane</location>
        <topology evidence="2">Multi-pass membrane protein</topology>
    </subcellularLocation>
</comment>
<feature type="transmembrane region" description="Helical" evidence="13">
    <location>
        <begin position="166"/>
        <end position="190"/>
    </location>
</feature>
<reference evidence="15" key="1">
    <citation type="submission" date="2017-02" db="EMBL/GenBank/DDBJ databases">
        <authorList>
            <person name="Varghese N."/>
            <person name="Submissions S."/>
        </authorList>
    </citation>
    <scope>NUCLEOTIDE SEQUENCE [LARGE SCALE GENOMIC DNA]</scope>
    <source>
        <strain evidence="15">ATCC 35199</strain>
    </source>
</reference>
<feature type="transmembrane region" description="Helical" evidence="13">
    <location>
        <begin position="318"/>
        <end position="339"/>
    </location>
</feature>
<gene>
    <name evidence="14" type="ORF">SAMN02745120_1258</name>
</gene>
<feature type="transmembrane region" description="Helical" evidence="13">
    <location>
        <begin position="392"/>
        <end position="411"/>
    </location>
</feature>
<keyword evidence="15" id="KW-1185">Reference proteome</keyword>
<feature type="transmembrane region" description="Helical" evidence="13">
    <location>
        <begin position="95"/>
        <end position="113"/>
    </location>
</feature>
<dbReference type="CDD" id="cd13140">
    <property type="entry name" value="MATE_like_1"/>
    <property type="match status" value="1"/>
</dbReference>
<evidence type="ECO:0000313" key="15">
    <source>
        <dbReference type="Proteomes" id="UP000243406"/>
    </source>
</evidence>
<evidence type="ECO:0000256" key="5">
    <source>
        <dbReference type="ARBA" id="ARBA00022448"/>
    </source>
</evidence>
<dbReference type="GO" id="GO:0006811">
    <property type="term" value="P:monoatomic ion transport"/>
    <property type="evidence" value="ECO:0007669"/>
    <property type="project" value="UniProtKB-KW"/>
</dbReference>
<feature type="transmembrane region" description="Helical" evidence="13">
    <location>
        <begin position="359"/>
        <end position="380"/>
    </location>
</feature>
<evidence type="ECO:0000256" key="6">
    <source>
        <dbReference type="ARBA" id="ARBA00022449"/>
    </source>
</evidence>
<dbReference type="GO" id="GO:0042910">
    <property type="term" value="F:xenobiotic transmembrane transporter activity"/>
    <property type="evidence" value="ECO:0007669"/>
    <property type="project" value="InterPro"/>
</dbReference>
<evidence type="ECO:0000256" key="9">
    <source>
        <dbReference type="ARBA" id="ARBA00022989"/>
    </source>
</evidence>
<keyword evidence="10" id="KW-0406">Ion transport</keyword>
<dbReference type="OrthoDB" id="9776324at2"/>
<keyword evidence="9 13" id="KW-1133">Transmembrane helix</keyword>
<name>A0A1T5AY33_9FIRM</name>
<accession>A0A1T5AY33</accession>
<proteinExistence type="inferred from homology"/>
<comment type="similarity">
    <text evidence="3">Belongs to the multi antimicrobial extrusion (MATE) (TC 2.A.66.1) family.</text>
</comment>
<dbReference type="EMBL" id="FUYN01000002">
    <property type="protein sequence ID" value="SKB39729.1"/>
    <property type="molecule type" value="Genomic_DNA"/>
</dbReference>
<evidence type="ECO:0000256" key="4">
    <source>
        <dbReference type="ARBA" id="ARBA00020268"/>
    </source>
</evidence>
<dbReference type="GO" id="GO:0015297">
    <property type="term" value="F:antiporter activity"/>
    <property type="evidence" value="ECO:0007669"/>
    <property type="project" value="UniProtKB-KW"/>
</dbReference>
<sequence length="455" mass="49184">MKTNNLTQGSILSALFKLAIPIMGTSFVQMAYNMTDMIWVGRVGSRAVAAVGTAGFFTWLAMAFILIPKIGAEVGVAQSIGKNDMKEAKVYIKHTLQMIVVIALIYALSLITFRKPLIGFFNLGEPDIIQNAINYLILISFGLVFYFVNPVFTAIFNGYGESRTPFIINSIGLLVNMVLDPLLILGLGPIPRLEVAGAAIATVIAQAVVTLIFVLNARMRPELFSGLNLFKAPDMAHINKIFKLGLPVALQSGLFTVFAMVIARIIAQWGPIPIAVQKVGSQIEAVSWMTAGGFQTAMSTFVGQNYGAKNWDRITKGYMVGLGIMTVIGIFTTGLLYFGARPIFSIFIPEPESISYGVVYLKILALSQLFMCIELTTAGAFNGLGNTVPPSIIGIVFNALRIPGALILSATSLGLNGVWWAISISSIFKGVILATWYMMLLKKSNKAIGEVVLES</sequence>
<dbReference type="PIRSF" id="PIRSF006603">
    <property type="entry name" value="DinF"/>
    <property type="match status" value="1"/>
</dbReference>
<dbReference type="NCBIfam" id="TIGR00797">
    <property type="entry name" value="matE"/>
    <property type="match status" value="1"/>
</dbReference>
<evidence type="ECO:0000256" key="11">
    <source>
        <dbReference type="ARBA" id="ARBA00023136"/>
    </source>
</evidence>
<dbReference type="Proteomes" id="UP000243406">
    <property type="component" value="Unassembled WGS sequence"/>
</dbReference>
<dbReference type="RefSeq" id="WP_079589156.1">
    <property type="nucleotide sequence ID" value="NZ_FUYN01000002.1"/>
</dbReference>
<dbReference type="Pfam" id="PF01554">
    <property type="entry name" value="MatE"/>
    <property type="match status" value="2"/>
</dbReference>
<feature type="transmembrane region" description="Helical" evidence="13">
    <location>
        <begin position="12"/>
        <end position="32"/>
    </location>
</feature>
<evidence type="ECO:0000313" key="14">
    <source>
        <dbReference type="EMBL" id="SKB39729.1"/>
    </source>
</evidence>
<dbReference type="InterPro" id="IPR048279">
    <property type="entry name" value="MdtK-like"/>
</dbReference>
<dbReference type="PANTHER" id="PTHR43298:SF2">
    <property type="entry name" value="FMN_FAD EXPORTER YEEO-RELATED"/>
    <property type="match status" value="1"/>
</dbReference>
<dbReference type="InterPro" id="IPR002528">
    <property type="entry name" value="MATE_fam"/>
</dbReference>
<feature type="transmembrane region" description="Helical" evidence="13">
    <location>
        <begin position="47"/>
        <end position="67"/>
    </location>
</feature>
<dbReference type="GO" id="GO:0005886">
    <property type="term" value="C:plasma membrane"/>
    <property type="evidence" value="ECO:0007669"/>
    <property type="project" value="UniProtKB-SubCell"/>
</dbReference>
<evidence type="ECO:0000256" key="8">
    <source>
        <dbReference type="ARBA" id="ARBA00022692"/>
    </source>
</evidence>
<keyword evidence="7" id="KW-1003">Cell membrane</keyword>
<dbReference type="PANTHER" id="PTHR43298">
    <property type="entry name" value="MULTIDRUG RESISTANCE PROTEIN NORM-RELATED"/>
    <property type="match status" value="1"/>
</dbReference>
<feature type="transmembrane region" description="Helical" evidence="13">
    <location>
        <begin position="417"/>
        <end position="438"/>
    </location>
</feature>
<dbReference type="InterPro" id="IPR050222">
    <property type="entry name" value="MATE_MdtK"/>
</dbReference>